<protein>
    <submittedName>
        <fullName evidence="2">Uncharacterized protein</fullName>
    </submittedName>
</protein>
<dbReference type="Proteomes" id="UP000054217">
    <property type="component" value="Unassembled WGS sequence"/>
</dbReference>
<feature type="compositionally biased region" description="Low complexity" evidence="1">
    <location>
        <begin position="52"/>
        <end position="65"/>
    </location>
</feature>
<feature type="compositionally biased region" description="Pro residues" evidence="1">
    <location>
        <begin position="175"/>
        <end position="186"/>
    </location>
</feature>
<gene>
    <name evidence="2" type="ORF">M404DRAFT_32466</name>
</gene>
<dbReference type="EMBL" id="KN832032">
    <property type="protein sequence ID" value="KIN97244.1"/>
    <property type="molecule type" value="Genomic_DNA"/>
</dbReference>
<reference evidence="3" key="2">
    <citation type="submission" date="2015-01" db="EMBL/GenBank/DDBJ databases">
        <title>Evolutionary Origins and Diversification of the Mycorrhizal Mutualists.</title>
        <authorList>
            <consortium name="DOE Joint Genome Institute"/>
            <consortium name="Mycorrhizal Genomics Consortium"/>
            <person name="Kohler A."/>
            <person name="Kuo A."/>
            <person name="Nagy L.G."/>
            <person name="Floudas D."/>
            <person name="Copeland A."/>
            <person name="Barry K.W."/>
            <person name="Cichocki N."/>
            <person name="Veneault-Fourrey C."/>
            <person name="LaButti K."/>
            <person name="Lindquist E.A."/>
            <person name="Lipzen A."/>
            <person name="Lundell T."/>
            <person name="Morin E."/>
            <person name="Murat C."/>
            <person name="Riley R."/>
            <person name="Ohm R."/>
            <person name="Sun H."/>
            <person name="Tunlid A."/>
            <person name="Henrissat B."/>
            <person name="Grigoriev I.V."/>
            <person name="Hibbett D.S."/>
            <person name="Martin F."/>
        </authorList>
    </citation>
    <scope>NUCLEOTIDE SEQUENCE [LARGE SCALE GENOMIC DNA]</scope>
    <source>
        <strain evidence="3">Marx 270</strain>
    </source>
</reference>
<accession>A0A0C3N878</accession>
<feature type="region of interest" description="Disordered" evidence="1">
    <location>
        <begin position="106"/>
        <end position="219"/>
    </location>
</feature>
<feature type="region of interest" description="Disordered" evidence="1">
    <location>
        <begin position="272"/>
        <end position="291"/>
    </location>
</feature>
<dbReference type="HOGENOM" id="CLU_956821_0_0_1"/>
<dbReference type="AlphaFoldDB" id="A0A0C3N878"/>
<keyword evidence="3" id="KW-1185">Reference proteome</keyword>
<feature type="region of interest" description="Disordered" evidence="1">
    <location>
        <begin position="1"/>
        <end position="93"/>
    </location>
</feature>
<evidence type="ECO:0000256" key="1">
    <source>
        <dbReference type="SAM" id="MobiDB-lite"/>
    </source>
</evidence>
<name>A0A0C3N878_PISTI</name>
<evidence type="ECO:0000313" key="2">
    <source>
        <dbReference type="EMBL" id="KIN97244.1"/>
    </source>
</evidence>
<feature type="compositionally biased region" description="Polar residues" evidence="1">
    <location>
        <begin position="139"/>
        <end position="149"/>
    </location>
</feature>
<dbReference type="InParanoid" id="A0A0C3N878"/>
<reference evidence="2 3" key="1">
    <citation type="submission" date="2014-04" db="EMBL/GenBank/DDBJ databases">
        <authorList>
            <consortium name="DOE Joint Genome Institute"/>
            <person name="Kuo A."/>
            <person name="Kohler A."/>
            <person name="Costa M.D."/>
            <person name="Nagy L.G."/>
            <person name="Floudas D."/>
            <person name="Copeland A."/>
            <person name="Barry K.W."/>
            <person name="Cichocki N."/>
            <person name="Veneault-Fourrey C."/>
            <person name="LaButti K."/>
            <person name="Lindquist E.A."/>
            <person name="Lipzen A."/>
            <person name="Lundell T."/>
            <person name="Morin E."/>
            <person name="Murat C."/>
            <person name="Sun H."/>
            <person name="Tunlid A."/>
            <person name="Henrissat B."/>
            <person name="Grigoriev I.V."/>
            <person name="Hibbett D.S."/>
            <person name="Martin F."/>
            <person name="Nordberg H.P."/>
            <person name="Cantor M.N."/>
            <person name="Hua S.X."/>
        </authorList>
    </citation>
    <scope>NUCLEOTIDE SEQUENCE [LARGE SCALE GENOMIC DNA]</scope>
    <source>
        <strain evidence="2 3">Marx 270</strain>
    </source>
</reference>
<organism evidence="2 3">
    <name type="scientific">Pisolithus tinctorius Marx 270</name>
    <dbReference type="NCBI Taxonomy" id="870435"/>
    <lineage>
        <taxon>Eukaryota</taxon>
        <taxon>Fungi</taxon>
        <taxon>Dikarya</taxon>
        <taxon>Basidiomycota</taxon>
        <taxon>Agaricomycotina</taxon>
        <taxon>Agaricomycetes</taxon>
        <taxon>Agaricomycetidae</taxon>
        <taxon>Boletales</taxon>
        <taxon>Sclerodermatineae</taxon>
        <taxon>Pisolithaceae</taxon>
        <taxon>Pisolithus</taxon>
    </lineage>
</organism>
<sequence length="291" mass="31364">MEFDGLISLLPDDNPEGADKVEDTPKAATKATPINIGKGKDNPKKATPNKKPPNSSTESSGNDDSSGSREDDDSMDHDDGCHRLQRAPLPFSAKKVDYVFVGPNLRCAVPRTTAIPHWVRSRRSGAPTDPQDKADGPDSVQQCQHTSSPNEHRQECQPSPLTRHDEDALSTPHQQPSPPNPVSPPHSPERSTISTGDTGMQVDSAADPDGDIQSSGTPQCSLIISNSVEEGSKALLKEHHLISPPNDRGQECQPKPLVAPHDEDAQECLSMPHQHAHQLSPQDLIPSDADM</sequence>
<proteinExistence type="predicted"/>
<evidence type="ECO:0000313" key="3">
    <source>
        <dbReference type="Proteomes" id="UP000054217"/>
    </source>
</evidence>